<reference evidence="2" key="1">
    <citation type="submission" date="2021-08" db="EMBL/GenBank/DDBJ databases">
        <title>WGS assembly of Ceratopteris richardii.</title>
        <authorList>
            <person name="Marchant D.B."/>
            <person name="Chen G."/>
            <person name="Jenkins J."/>
            <person name="Shu S."/>
            <person name="Leebens-Mack J."/>
            <person name="Grimwood J."/>
            <person name="Schmutz J."/>
            <person name="Soltis P."/>
            <person name="Soltis D."/>
            <person name="Chen Z.-H."/>
        </authorList>
    </citation>
    <scope>NUCLEOTIDE SEQUENCE</scope>
    <source>
        <strain evidence="2">Whitten #5841</strain>
        <tissue evidence="2">Leaf</tissue>
    </source>
</reference>
<accession>A0A8T2RQC0</accession>
<dbReference type="Proteomes" id="UP000825935">
    <property type="component" value="Chromosome 25"/>
</dbReference>
<evidence type="ECO:0000313" key="3">
    <source>
        <dbReference type="Proteomes" id="UP000825935"/>
    </source>
</evidence>
<evidence type="ECO:0000313" key="2">
    <source>
        <dbReference type="EMBL" id="KAH7298300.1"/>
    </source>
</evidence>
<organism evidence="2 3">
    <name type="scientific">Ceratopteris richardii</name>
    <name type="common">Triangle waterfern</name>
    <dbReference type="NCBI Taxonomy" id="49495"/>
    <lineage>
        <taxon>Eukaryota</taxon>
        <taxon>Viridiplantae</taxon>
        <taxon>Streptophyta</taxon>
        <taxon>Embryophyta</taxon>
        <taxon>Tracheophyta</taxon>
        <taxon>Polypodiopsida</taxon>
        <taxon>Polypodiidae</taxon>
        <taxon>Polypodiales</taxon>
        <taxon>Pteridineae</taxon>
        <taxon>Pteridaceae</taxon>
        <taxon>Parkerioideae</taxon>
        <taxon>Ceratopteris</taxon>
    </lineage>
</organism>
<protein>
    <submittedName>
        <fullName evidence="2">Uncharacterized protein</fullName>
    </submittedName>
</protein>
<name>A0A8T2RQC0_CERRI</name>
<feature type="region of interest" description="Disordered" evidence="1">
    <location>
        <begin position="1"/>
        <end position="72"/>
    </location>
</feature>
<dbReference type="EMBL" id="CM035430">
    <property type="protein sequence ID" value="KAH7298300.1"/>
    <property type="molecule type" value="Genomic_DNA"/>
</dbReference>
<feature type="compositionally biased region" description="Basic and acidic residues" evidence="1">
    <location>
        <begin position="1"/>
        <end position="14"/>
    </location>
</feature>
<feature type="compositionally biased region" description="Basic and acidic residues" evidence="1">
    <location>
        <begin position="60"/>
        <end position="72"/>
    </location>
</feature>
<proteinExistence type="predicted"/>
<gene>
    <name evidence="2" type="ORF">KP509_25G036400</name>
</gene>
<keyword evidence="3" id="KW-1185">Reference proteome</keyword>
<evidence type="ECO:0000256" key="1">
    <source>
        <dbReference type="SAM" id="MobiDB-lite"/>
    </source>
</evidence>
<sequence length="72" mass="9010">MRERERERERERFGYCRAQRTSSGNREIAHDRERREPKKEREMNRPSSFPFDGRYVCNPTRERERERGSNYE</sequence>
<dbReference type="AlphaFoldDB" id="A0A8T2RQC0"/>
<feature type="compositionally biased region" description="Basic and acidic residues" evidence="1">
    <location>
        <begin position="27"/>
        <end position="44"/>
    </location>
</feature>
<comment type="caution">
    <text evidence="2">The sequence shown here is derived from an EMBL/GenBank/DDBJ whole genome shotgun (WGS) entry which is preliminary data.</text>
</comment>